<evidence type="ECO:0000313" key="6">
    <source>
        <dbReference type="Proteomes" id="UP000441772"/>
    </source>
</evidence>
<feature type="transmembrane region" description="Helical" evidence="2">
    <location>
        <begin position="367"/>
        <end position="388"/>
    </location>
</feature>
<dbReference type="Pfam" id="PF13472">
    <property type="entry name" value="Lipase_GDSL_2"/>
    <property type="match status" value="1"/>
</dbReference>
<feature type="region of interest" description="Disordered" evidence="1">
    <location>
        <begin position="1"/>
        <end position="23"/>
    </location>
</feature>
<feature type="signal peptide" evidence="3">
    <location>
        <begin position="1"/>
        <end position="48"/>
    </location>
</feature>
<dbReference type="InterPro" id="IPR036514">
    <property type="entry name" value="SGNH_hydro_sf"/>
</dbReference>
<keyword evidence="2" id="KW-0812">Transmembrane</keyword>
<dbReference type="PROSITE" id="PS51318">
    <property type="entry name" value="TAT"/>
    <property type="match status" value="1"/>
</dbReference>
<evidence type="ECO:0000313" key="5">
    <source>
        <dbReference type="EMBL" id="KAB7790458.1"/>
    </source>
</evidence>
<gene>
    <name evidence="5" type="ORF">F7D09_1054</name>
</gene>
<feature type="compositionally biased region" description="Polar residues" evidence="1">
    <location>
        <begin position="1"/>
        <end position="20"/>
    </location>
</feature>
<sequence length="401" mass="42375">MTLHQSGATDSVDSTASPQPLSRRRPSVLAGILAAAALLLPAIPPAHAADTATTSSQPIDVIIGDSSATNFAQGVAAEQRWTKLFADADGARELNVAVGGTGFVVGGANTFDKQLDRVLDQLDAEHIGHDRVRRVFVVGGGNDVARNPDITRLITASSALTGRVKAEFPKAQRLYIPDASPATKLMLAAYGRVKPFMPYMFLNMQARGFQYEKNWYAWLPNAESHGYAVADNTHLSVAGHNEMAHMVAGWVNSLDGPKVSGDIPEYETAETADDVSVRFQADGGTGMIDRLTDSAGDTVTLPSGGFTQSRQRIVAWNTAADGSGTSYRPGASVTLPSHSLMLYAQWGTDKAAATRAAKAAETSSRPLHLAAIGGVAVLAATATVLVTVHRRRGRRVSSQSL</sequence>
<dbReference type="InterPro" id="IPR006311">
    <property type="entry name" value="TAT_signal"/>
</dbReference>
<dbReference type="InterPro" id="IPR042229">
    <property type="entry name" value="Listeria/Bacterioides_rpt_sf"/>
</dbReference>
<dbReference type="Gene3D" id="2.60.40.4270">
    <property type="entry name" value="Listeria-Bacteroides repeat domain"/>
    <property type="match status" value="1"/>
</dbReference>
<proteinExistence type="predicted"/>
<dbReference type="EMBL" id="WBVT01000012">
    <property type="protein sequence ID" value="KAB7790458.1"/>
    <property type="molecule type" value="Genomic_DNA"/>
</dbReference>
<evidence type="ECO:0000256" key="2">
    <source>
        <dbReference type="SAM" id="Phobius"/>
    </source>
</evidence>
<dbReference type="InterPro" id="IPR013830">
    <property type="entry name" value="SGNH_hydro"/>
</dbReference>
<keyword evidence="2" id="KW-1133">Transmembrane helix</keyword>
<dbReference type="AlphaFoldDB" id="A0A6I1GQS5"/>
<feature type="domain" description="SGNH hydrolase-type esterase" evidence="4">
    <location>
        <begin position="63"/>
        <end position="240"/>
    </location>
</feature>
<dbReference type="Gene3D" id="3.40.50.1110">
    <property type="entry name" value="SGNH hydrolase"/>
    <property type="match status" value="1"/>
</dbReference>
<keyword evidence="2" id="KW-0472">Membrane</keyword>
<dbReference type="SUPFAM" id="SSF52266">
    <property type="entry name" value="SGNH hydrolase"/>
    <property type="match status" value="1"/>
</dbReference>
<reference evidence="5 6" key="1">
    <citation type="submission" date="2019-09" db="EMBL/GenBank/DDBJ databases">
        <title>Characterization of the phylogenetic diversity of two novel species belonging to the genus Bifidobacterium: Bifidobacterium cebidarum sp. nov. and Bifidobacterium leontopitheci sp. nov.</title>
        <authorList>
            <person name="Lugli G.A."/>
            <person name="Duranti S."/>
            <person name="Milani C."/>
            <person name="Turroni F."/>
            <person name="Ventura M."/>
        </authorList>
    </citation>
    <scope>NUCLEOTIDE SEQUENCE [LARGE SCALE GENOMIC DNA]</scope>
    <source>
        <strain evidence="5 6">LMG 31471</strain>
    </source>
</reference>
<organism evidence="5 6">
    <name type="scientific">Bifidobacterium leontopitheci</name>
    <dbReference type="NCBI Taxonomy" id="2650774"/>
    <lineage>
        <taxon>Bacteria</taxon>
        <taxon>Bacillati</taxon>
        <taxon>Actinomycetota</taxon>
        <taxon>Actinomycetes</taxon>
        <taxon>Bifidobacteriales</taxon>
        <taxon>Bifidobacteriaceae</taxon>
        <taxon>Bifidobacterium</taxon>
    </lineage>
</organism>
<evidence type="ECO:0000259" key="4">
    <source>
        <dbReference type="Pfam" id="PF13472"/>
    </source>
</evidence>
<dbReference type="Proteomes" id="UP000441772">
    <property type="component" value="Unassembled WGS sequence"/>
</dbReference>
<dbReference type="RefSeq" id="WP_152234400.1">
    <property type="nucleotide sequence ID" value="NZ_JBHSKZ010000008.1"/>
</dbReference>
<name>A0A6I1GQS5_9BIFI</name>
<feature type="chain" id="PRO_5026319038" evidence="3">
    <location>
        <begin position="49"/>
        <end position="401"/>
    </location>
</feature>
<evidence type="ECO:0000256" key="1">
    <source>
        <dbReference type="SAM" id="MobiDB-lite"/>
    </source>
</evidence>
<accession>A0A6I1GQS5</accession>
<keyword evidence="3" id="KW-0732">Signal</keyword>
<protein>
    <submittedName>
        <fullName evidence="5">Internalin</fullName>
    </submittedName>
</protein>
<evidence type="ECO:0000256" key="3">
    <source>
        <dbReference type="SAM" id="SignalP"/>
    </source>
</evidence>
<comment type="caution">
    <text evidence="5">The sequence shown here is derived from an EMBL/GenBank/DDBJ whole genome shotgun (WGS) entry which is preliminary data.</text>
</comment>
<keyword evidence="6" id="KW-1185">Reference proteome</keyword>